<keyword evidence="1" id="KW-0175">Coiled coil</keyword>
<name>A0ABR9G6I8_9GAMM</name>
<dbReference type="EMBL" id="JACZZA010000001">
    <property type="protein sequence ID" value="MBE1159628.1"/>
    <property type="molecule type" value="Genomic_DNA"/>
</dbReference>
<accession>A0ABR9G6I8</accession>
<gene>
    <name evidence="3" type="ORF">IGX34_04465</name>
</gene>
<organism evidence="3 4">
    <name type="scientific">Dyella acidiphila</name>
    <dbReference type="NCBI Taxonomy" id="2775866"/>
    <lineage>
        <taxon>Bacteria</taxon>
        <taxon>Pseudomonadati</taxon>
        <taxon>Pseudomonadota</taxon>
        <taxon>Gammaproteobacteria</taxon>
        <taxon>Lysobacterales</taxon>
        <taxon>Rhodanobacteraceae</taxon>
        <taxon>Dyella</taxon>
    </lineage>
</organism>
<feature type="coiled-coil region" evidence="1">
    <location>
        <begin position="134"/>
        <end position="161"/>
    </location>
</feature>
<sequence>MKPIRLLPFLSIVSLSGCIFPAPAGAHYELGSFTAKPNDQCAPYYLDQPRAISSINASIGQAGGVEQRISSIDESRSITVDDARVLGIPVDPNGAIQGIACYATLHYQAGGTETGVLTSVRSDPSQPYRLTWISQQALNEARKAQGEREEMARERLQEEHQRSIAYSGYLQACTLEWKMGIEAKSLLASGEPQGTVEEDLINRHAYGPSGQVYRDSDDLAELVRRVVAAVAMRPEMRNQAGVPDYASHEFLEDCPARARKAMEQATKTSD</sequence>
<protein>
    <recommendedName>
        <fullName evidence="5">Lipoprotein</fullName>
    </recommendedName>
</protein>
<evidence type="ECO:0000256" key="2">
    <source>
        <dbReference type="SAM" id="SignalP"/>
    </source>
</evidence>
<dbReference type="PROSITE" id="PS51257">
    <property type="entry name" value="PROKAR_LIPOPROTEIN"/>
    <property type="match status" value="1"/>
</dbReference>
<keyword evidence="4" id="KW-1185">Reference proteome</keyword>
<comment type="caution">
    <text evidence="3">The sequence shown here is derived from an EMBL/GenBank/DDBJ whole genome shotgun (WGS) entry which is preliminary data.</text>
</comment>
<evidence type="ECO:0000313" key="3">
    <source>
        <dbReference type="EMBL" id="MBE1159628.1"/>
    </source>
</evidence>
<proteinExistence type="predicted"/>
<feature type="chain" id="PRO_5046974343" description="Lipoprotein" evidence="2">
    <location>
        <begin position="27"/>
        <end position="270"/>
    </location>
</feature>
<feature type="signal peptide" evidence="2">
    <location>
        <begin position="1"/>
        <end position="26"/>
    </location>
</feature>
<evidence type="ECO:0008006" key="5">
    <source>
        <dbReference type="Google" id="ProtNLM"/>
    </source>
</evidence>
<reference evidence="3 4" key="1">
    <citation type="submission" date="2020-09" db="EMBL/GenBank/DDBJ databases">
        <title>Dyella sp. 7MK23 isolated from forest soil.</title>
        <authorList>
            <person name="Fu J."/>
        </authorList>
    </citation>
    <scope>NUCLEOTIDE SEQUENCE [LARGE SCALE GENOMIC DNA]</scope>
    <source>
        <strain evidence="3 4">7MK23</strain>
    </source>
</reference>
<keyword evidence="2" id="KW-0732">Signal</keyword>
<evidence type="ECO:0000256" key="1">
    <source>
        <dbReference type="SAM" id="Coils"/>
    </source>
</evidence>
<dbReference type="Proteomes" id="UP000651010">
    <property type="component" value="Unassembled WGS sequence"/>
</dbReference>
<dbReference type="RefSeq" id="WP_192554441.1">
    <property type="nucleotide sequence ID" value="NZ_JACZZA010000001.1"/>
</dbReference>
<evidence type="ECO:0000313" key="4">
    <source>
        <dbReference type="Proteomes" id="UP000651010"/>
    </source>
</evidence>